<sequence>MPALALTELGGVAAYRNSAGNLAVNAMQFTSTDVLLGVGEEEGAVGEVAVSRISGTTGHALVAVRNGADKLQLIPYYVNSLADAIRGVGRTESTAGVGQIEATYSPTHDGAVVAFQNSTGALSVINYGVTLTATEELTVDRRSSASHSAAVGDVDVATVVMGRGVSESSGAWKGVVTVEQRSSGDTVWLRTWQIDTAGTSVTLVDTQQVKDLATNTAFTAADVDVTVTGNLGSREFAVVSVATPSGLRVQTWQISSAGLLGRVDQWDAGAASELSSARAGAQDAALGLRTGAGVMSLISFQVDSDGGLGRAGTVDAGAVSALAVDGRSGAQRLAALALDGDGEITVFHHPTNYSSLY</sequence>
<reference evidence="1" key="1">
    <citation type="submission" date="2022-11" db="EMBL/GenBank/DDBJ databases">
        <title>Minimal conservation of predation-associated metabolite biosynthetic gene clusters underscores biosynthetic potential of Myxococcota including descriptions for ten novel species: Archangium lansinium sp. nov., Myxococcus landrumus sp. nov., Nannocystis bai.</title>
        <authorList>
            <person name="Ahearne A."/>
            <person name="Stevens C."/>
            <person name="Phillips K."/>
        </authorList>
    </citation>
    <scope>NUCLEOTIDE SEQUENCE</scope>
    <source>
        <strain evidence="1">Na p29</strain>
    </source>
</reference>
<evidence type="ECO:0000313" key="2">
    <source>
        <dbReference type="Proteomes" id="UP001150924"/>
    </source>
</evidence>
<dbReference type="RefSeq" id="WP_267772694.1">
    <property type="nucleotide sequence ID" value="NZ_JAPNKE010000002.1"/>
</dbReference>
<dbReference type="AlphaFoldDB" id="A0A9X3F205"/>
<keyword evidence="2" id="KW-1185">Reference proteome</keyword>
<organism evidence="1 2">
    <name type="scientific">Nannocystis pusilla</name>
    <dbReference type="NCBI Taxonomy" id="889268"/>
    <lineage>
        <taxon>Bacteria</taxon>
        <taxon>Pseudomonadati</taxon>
        <taxon>Myxococcota</taxon>
        <taxon>Polyangia</taxon>
        <taxon>Nannocystales</taxon>
        <taxon>Nannocystaceae</taxon>
        <taxon>Nannocystis</taxon>
    </lineage>
</organism>
<protein>
    <submittedName>
        <fullName evidence="1">Uncharacterized protein</fullName>
    </submittedName>
</protein>
<dbReference type="Proteomes" id="UP001150924">
    <property type="component" value="Unassembled WGS sequence"/>
</dbReference>
<dbReference type="EMBL" id="JAPNKE010000002">
    <property type="protein sequence ID" value="MCY1009936.1"/>
    <property type="molecule type" value="Genomic_DNA"/>
</dbReference>
<proteinExistence type="predicted"/>
<accession>A0A9X3F205</accession>
<comment type="caution">
    <text evidence="1">The sequence shown here is derived from an EMBL/GenBank/DDBJ whole genome shotgun (WGS) entry which is preliminary data.</text>
</comment>
<gene>
    <name evidence="1" type="ORF">OV079_31120</name>
</gene>
<evidence type="ECO:0000313" key="1">
    <source>
        <dbReference type="EMBL" id="MCY1009936.1"/>
    </source>
</evidence>
<name>A0A9X3F205_9BACT</name>